<comment type="subcellular location">
    <subcellularLocation>
        <location evidence="1">Nucleus</location>
    </subcellularLocation>
</comment>
<evidence type="ECO:0000313" key="11">
    <source>
        <dbReference type="EMBL" id="OSX79067.1"/>
    </source>
</evidence>
<organism evidence="11 12">
    <name type="scientific">Porphyra umbilicalis</name>
    <name type="common">Purple laver</name>
    <name type="synonym">Red alga</name>
    <dbReference type="NCBI Taxonomy" id="2786"/>
    <lineage>
        <taxon>Eukaryota</taxon>
        <taxon>Rhodophyta</taxon>
        <taxon>Bangiophyceae</taxon>
        <taxon>Bangiales</taxon>
        <taxon>Bangiaceae</taxon>
        <taxon>Porphyra</taxon>
    </lineage>
</organism>
<sequence length="251" mass="27440">MQQRYPFSLRVLQSAQNRDVEPVHTGCSLTTFSSHHPVPPVPCSVRRSGPPAPRSTRAMARPWRRAADMCGLCPLDTRTGGILPSPLMGPYAVSLGSRPTRSVYVHRICALWAPEVFYDETRGTLRNVVQAYRRGRHLRCSACRVVGATIGCQVSTCPRVFHFLCLQRGHCAFVQARYAAWCSRHACLLSDSADTGNLSADGPSPEPDKVEGSEGDDSDKEETVKSEHEGNHVIDDGAREDAVEGAVNGLK</sequence>
<name>A0A1X6PDV9_PORUM</name>
<dbReference type="PANTHER" id="PTHR45888:SF5">
    <property type="entry name" value="D4, ISOFORM A"/>
    <property type="match status" value="1"/>
</dbReference>
<keyword evidence="6" id="KW-0805">Transcription regulation</keyword>
<dbReference type="Proteomes" id="UP000218209">
    <property type="component" value="Unassembled WGS sequence"/>
</dbReference>
<dbReference type="EMBL" id="KV918798">
    <property type="protein sequence ID" value="OSX79067.1"/>
    <property type="molecule type" value="Genomic_DNA"/>
</dbReference>
<evidence type="ECO:0000313" key="12">
    <source>
        <dbReference type="Proteomes" id="UP000218209"/>
    </source>
</evidence>
<evidence type="ECO:0000256" key="5">
    <source>
        <dbReference type="ARBA" id="ARBA00022833"/>
    </source>
</evidence>
<keyword evidence="2" id="KW-0479">Metal-binding</keyword>
<keyword evidence="7" id="KW-0804">Transcription</keyword>
<feature type="region of interest" description="Disordered" evidence="9">
    <location>
        <begin position="197"/>
        <end position="251"/>
    </location>
</feature>
<dbReference type="InterPro" id="IPR001965">
    <property type="entry name" value="Znf_PHD"/>
</dbReference>
<evidence type="ECO:0000256" key="3">
    <source>
        <dbReference type="ARBA" id="ARBA00022737"/>
    </source>
</evidence>
<accession>A0A1X6PDV9</accession>
<dbReference type="PROSITE" id="PS51805">
    <property type="entry name" value="EPHD"/>
    <property type="match status" value="1"/>
</dbReference>
<keyword evidence="4" id="KW-0863">Zinc-finger</keyword>
<reference evidence="11 12" key="1">
    <citation type="submission" date="2017-03" db="EMBL/GenBank/DDBJ databases">
        <title>WGS assembly of Porphyra umbilicalis.</title>
        <authorList>
            <person name="Brawley S.H."/>
            <person name="Blouin N.A."/>
            <person name="Ficko-Blean E."/>
            <person name="Wheeler G.L."/>
            <person name="Lohr M."/>
            <person name="Goodson H.V."/>
            <person name="Jenkins J.W."/>
            <person name="Blaby-Haas C.E."/>
            <person name="Helliwell K.E."/>
            <person name="Chan C."/>
            <person name="Marriage T."/>
            <person name="Bhattacharya D."/>
            <person name="Klein A.S."/>
            <person name="Badis Y."/>
            <person name="Brodie J."/>
            <person name="Cao Y."/>
            <person name="Collen J."/>
            <person name="Dittami S.M."/>
            <person name="Gachon C.M."/>
            <person name="Green B.R."/>
            <person name="Karpowicz S."/>
            <person name="Kim J.W."/>
            <person name="Kudahl U."/>
            <person name="Lin S."/>
            <person name="Michel G."/>
            <person name="Mittag M."/>
            <person name="Olson B.J."/>
            <person name="Pangilinan J."/>
            <person name="Peng Y."/>
            <person name="Qiu H."/>
            <person name="Shu S."/>
            <person name="Singer J.T."/>
            <person name="Smith A.G."/>
            <person name="Sprecher B.N."/>
            <person name="Wagner V."/>
            <person name="Wang W."/>
            <person name="Wang Z.-Y."/>
            <person name="Yan J."/>
            <person name="Yarish C."/>
            <person name="Zoeuner-Riek S."/>
            <person name="Zhuang Y."/>
            <person name="Zou Y."/>
            <person name="Lindquist E.A."/>
            <person name="Grimwood J."/>
            <person name="Barry K."/>
            <person name="Rokhsar D.S."/>
            <person name="Schmutz J."/>
            <person name="Stiller J.W."/>
            <person name="Grossman A.R."/>
            <person name="Prochnik S.E."/>
        </authorList>
    </citation>
    <scope>NUCLEOTIDE SEQUENCE [LARGE SCALE GENOMIC DNA]</scope>
    <source>
        <strain evidence="11">4086291</strain>
    </source>
</reference>
<dbReference type="OrthoDB" id="6077at2759"/>
<dbReference type="SMART" id="SM00249">
    <property type="entry name" value="PHD"/>
    <property type="match status" value="1"/>
</dbReference>
<evidence type="ECO:0000256" key="6">
    <source>
        <dbReference type="ARBA" id="ARBA00023015"/>
    </source>
</evidence>
<evidence type="ECO:0000256" key="1">
    <source>
        <dbReference type="ARBA" id="ARBA00004123"/>
    </source>
</evidence>
<protein>
    <recommendedName>
        <fullName evidence="10">PHD-type domain-containing protein</fullName>
    </recommendedName>
</protein>
<keyword evidence="5" id="KW-0862">Zinc</keyword>
<dbReference type="AlphaFoldDB" id="A0A1X6PDV9"/>
<feature type="domain" description="PHD-type" evidence="10">
    <location>
        <begin position="67"/>
        <end position="186"/>
    </location>
</feature>
<evidence type="ECO:0000256" key="8">
    <source>
        <dbReference type="ARBA" id="ARBA00023242"/>
    </source>
</evidence>
<gene>
    <name evidence="11" type="ORF">BU14_0087s0017</name>
</gene>
<feature type="region of interest" description="Disordered" evidence="9">
    <location>
        <begin position="33"/>
        <end position="58"/>
    </location>
</feature>
<dbReference type="PANTHER" id="PTHR45888">
    <property type="entry name" value="HL01030P-RELATED"/>
    <property type="match status" value="1"/>
</dbReference>
<dbReference type="GO" id="GO:0008270">
    <property type="term" value="F:zinc ion binding"/>
    <property type="evidence" value="ECO:0007669"/>
    <property type="project" value="UniProtKB-KW"/>
</dbReference>
<evidence type="ECO:0000256" key="2">
    <source>
        <dbReference type="ARBA" id="ARBA00022723"/>
    </source>
</evidence>
<proteinExistence type="predicted"/>
<dbReference type="GO" id="GO:0005634">
    <property type="term" value="C:nucleus"/>
    <property type="evidence" value="ECO:0007669"/>
    <property type="project" value="UniProtKB-SubCell"/>
</dbReference>
<dbReference type="InterPro" id="IPR034732">
    <property type="entry name" value="EPHD"/>
</dbReference>
<evidence type="ECO:0000256" key="9">
    <source>
        <dbReference type="SAM" id="MobiDB-lite"/>
    </source>
</evidence>
<feature type="compositionally biased region" description="Basic and acidic residues" evidence="9">
    <location>
        <begin position="221"/>
        <end position="242"/>
    </location>
</feature>
<evidence type="ECO:0000256" key="7">
    <source>
        <dbReference type="ARBA" id="ARBA00023163"/>
    </source>
</evidence>
<evidence type="ECO:0000259" key="10">
    <source>
        <dbReference type="PROSITE" id="PS51805"/>
    </source>
</evidence>
<keyword evidence="8" id="KW-0539">Nucleus</keyword>
<dbReference type="InterPro" id="IPR013083">
    <property type="entry name" value="Znf_RING/FYVE/PHD"/>
</dbReference>
<keyword evidence="12" id="KW-1185">Reference proteome</keyword>
<dbReference type="Pfam" id="PF13771">
    <property type="entry name" value="zf-HC5HC2H"/>
    <property type="match status" value="1"/>
</dbReference>
<evidence type="ECO:0000256" key="4">
    <source>
        <dbReference type="ARBA" id="ARBA00022771"/>
    </source>
</evidence>
<dbReference type="CDD" id="cd15571">
    <property type="entry name" value="ePHD"/>
    <property type="match status" value="1"/>
</dbReference>
<keyword evidence="3" id="KW-0677">Repeat</keyword>
<dbReference type="Gene3D" id="3.30.40.10">
    <property type="entry name" value="Zinc/RING finger domain, C3HC4 (zinc finger)"/>
    <property type="match status" value="1"/>
</dbReference>